<dbReference type="PROSITE" id="PS50850">
    <property type="entry name" value="MFS"/>
    <property type="match status" value="1"/>
</dbReference>
<feature type="transmembrane region" description="Helical" evidence="6">
    <location>
        <begin position="39"/>
        <end position="60"/>
    </location>
</feature>
<proteinExistence type="predicted"/>
<sequence>MYAVIALCWLVVFFDGFDVTVYGATMPYMLDDTSFGLDAAMAGSIGSWTTFGMLVGALVAGNVTDWLGRRAVLVWCVVLFSAGSGVCALAGDPTQFAAGRCLAGLGLGGLMPICLSVVAEFSPPRRMALATGVLMTAYHAGGMSATGVGLLLAPDHGWRWPFAVGVLPALVAVPLLLRYLPESPGVLYGKGRVQEAREIARRYGLPAPTAENTPAAGVAGRLRAVRSLMAPDRRFATLLLWVASFCGLLLVYGISTWLPQLMRSAGYGMTTSVSLLMVINAGGIIGMLVAGQVADRFGVVRVAASWFVLAAAGLALLATSPSLGATYAVVAFTGVWLFSASTMVYAVAGRFYPAADRAAGLGWVTGVGRLGAVVSPWLGGVLVGHGLASQGFLVFALGGLAGAVAVLLVPAVTTSWPRTPKTGPAAGGVRGDGAGAQERAEGVVPPLGPTSPGRTR</sequence>
<feature type="transmembrane region" description="Helical" evidence="6">
    <location>
        <begin position="325"/>
        <end position="348"/>
    </location>
</feature>
<feature type="transmembrane region" description="Helical" evidence="6">
    <location>
        <begin position="267"/>
        <end position="291"/>
    </location>
</feature>
<dbReference type="GeneID" id="31234593"/>
<evidence type="ECO:0000256" key="1">
    <source>
        <dbReference type="ARBA" id="ARBA00004651"/>
    </source>
</evidence>
<keyword evidence="3 6" id="KW-1133">Transmembrane helix</keyword>
<dbReference type="Proteomes" id="UP001595908">
    <property type="component" value="Unassembled WGS sequence"/>
</dbReference>
<evidence type="ECO:0000256" key="3">
    <source>
        <dbReference type="ARBA" id="ARBA00022989"/>
    </source>
</evidence>
<dbReference type="PANTHER" id="PTHR23508:SF10">
    <property type="entry name" value="CARBOXYLIC ACID TRANSPORTER PROTEIN HOMOLOG"/>
    <property type="match status" value="1"/>
</dbReference>
<feature type="compositionally biased region" description="Gly residues" evidence="5">
    <location>
        <begin position="425"/>
        <end position="434"/>
    </location>
</feature>
<name>A0ABV9VDT3_STRAZ</name>
<evidence type="ECO:0000256" key="4">
    <source>
        <dbReference type="ARBA" id="ARBA00023136"/>
    </source>
</evidence>
<keyword evidence="2 6" id="KW-0812">Transmembrane</keyword>
<protein>
    <submittedName>
        <fullName evidence="8">MFS transporter</fullName>
    </submittedName>
</protein>
<feature type="region of interest" description="Disordered" evidence="5">
    <location>
        <begin position="419"/>
        <end position="456"/>
    </location>
</feature>
<evidence type="ECO:0000256" key="5">
    <source>
        <dbReference type="SAM" id="MobiDB-lite"/>
    </source>
</evidence>
<feature type="transmembrane region" description="Helical" evidence="6">
    <location>
        <begin position="235"/>
        <end position="255"/>
    </location>
</feature>
<dbReference type="CDD" id="cd17365">
    <property type="entry name" value="MFS_PcaK_like"/>
    <property type="match status" value="1"/>
</dbReference>
<accession>A0ABV9VDT3</accession>
<gene>
    <name evidence="8" type="ORF">ACFPL4_27515</name>
</gene>
<feature type="transmembrane region" description="Helical" evidence="6">
    <location>
        <begin position="72"/>
        <end position="91"/>
    </location>
</feature>
<dbReference type="InterPro" id="IPR011701">
    <property type="entry name" value="MFS"/>
</dbReference>
<comment type="caution">
    <text evidence="8">The sequence shown here is derived from an EMBL/GenBank/DDBJ whole genome shotgun (WGS) entry which is preliminary data.</text>
</comment>
<dbReference type="InterPro" id="IPR036259">
    <property type="entry name" value="MFS_trans_sf"/>
</dbReference>
<feature type="domain" description="Major facilitator superfamily (MFS) profile" evidence="7">
    <location>
        <begin position="4"/>
        <end position="414"/>
    </location>
</feature>
<evidence type="ECO:0000256" key="2">
    <source>
        <dbReference type="ARBA" id="ARBA00022692"/>
    </source>
</evidence>
<dbReference type="Gene3D" id="1.20.1250.20">
    <property type="entry name" value="MFS general substrate transporter like domains"/>
    <property type="match status" value="1"/>
</dbReference>
<reference evidence="9" key="1">
    <citation type="journal article" date="2019" name="Int. J. Syst. Evol. Microbiol.">
        <title>The Global Catalogue of Microorganisms (GCM) 10K type strain sequencing project: providing services to taxonomists for standard genome sequencing and annotation.</title>
        <authorList>
            <consortium name="The Broad Institute Genomics Platform"/>
            <consortium name="The Broad Institute Genome Sequencing Center for Infectious Disease"/>
            <person name="Wu L."/>
            <person name="Ma J."/>
        </authorList>
    </citation>
    <scope>NUCLEOTIDE SEQUENCE [LARGE SCALE GENOMIC DNA]</scope>
    <source>
        <strain evidence="9">ICMP 257</strain>
    </source>
</reference>
<feature type="transmembrane region" description="Helical" evidence="6">
    <location>
        <begin position="128"/>
        <end position="152"/>
    </location>
</feature>
<evidence type="ECO:0000313" key="8">
    <source>
        <dbReference type="EMBL" id="MFC4982047.1"/>
    </source>
</evidence>
<dbReference type="PANTHER" id="PTHR23508">
    <property type="entry name" value="CARBOXYLIC ACID TRANSPORTER PROTEIN HOMOLOG"/>
    <property type="match status" value="1"/>
</dbReference>
<keyword evidence="4 6" id="KW-0472">Membrane</keyword>
<feature type="transmembrane region" description="Helical" evidence="6">
    <location>
        <begin position="391"/>
        <end position="412"/>
    </location>
</feature>
<dbReference type="InterPro" id="IPR020846">
    <property type="entry name" value="MFS_dom"/>
</dbReference>
<organism evidence="8 9">
    <name type="scientific">Streptomyces atroolivaceus</name>
    <dbReference type="NCBI Taxonomy" id="66869"/>
    <lineage>
        <taxon>Bacteria</taxon>
        <taxon>Bacillati</taxon>
        <taxon>Actinomycetota</taxon>
        <taxon>Actinomycetes</taxon>
        <taxon>Kitasatosporales</taxon>
        <taxon>Streptomycetaceae</taxon>
        <taxon>Streptomyces</taxon>
    </lineage>
</organism>
<dbReference type="EMBL" id="JBHSJE010000009">
    <property type="protein sequence ID" value="MFC4982047.1"/>
    <property type="molecule type" value="Genomic_DNA"/>
</dbReference>
<evidence type="ECO:0000259" key="7">
    <source>
        <dbReference type="PROSITE" id="PS50850"/>
    </source>
</evidence>
<keyword evidence="9" id="KW-1185">Reference proteome</keyword>
<dbReference type="RefSeq" id="WP_033301958.1">
    <property type="nucleotide sequence ID" value="NZ_JBHSJE010000009.1"/>
</dbReference>
<dbReference type="SUPFAM" id="SSF103473">
    <property type="entry name" value="MFS general substrate transporter"/>
    <property type="match status" value="1"/>
</dbReference>
<feature type="transmembrane region" description="Helical" evidence="6">
    <location>
        <begin position="298"/>
        <end position="319"/>
    </location>
</feature>
<feature type="transmembrane region" description="Helical" evidence="6">
    <location>
        <begin position="97"/>
        <end position="121"/>
    </location>
</feature>
<dbReference type="Pfam" id="PF07690">
    <property type="entry name" value="MFS_1"/>
    <property type="match status" value="1"/>
</dbReference>
<evidence type="ECO:0000256" key="6">
    <source>
        <dbReference type="SAM" id="Phobius"/>
    </source>
</evidence>
<evidence type="ECO:0000313" key="9">
    <source>
        <dbReference type="Proteomes" id="UP001595908"/>
    </source>
</evidence>
<feature type="transmembrane region" description="Helical" evidence="6">
    <location>
        <begin position="360"/>
        <end position="379"/>
    </location>
</feature>
<comment type="subcellular location">
    <subcellularLocation>
        <location evidence="1">Cell membrane</location>
        <topology evidence="1">Multi-pass membrane protein</topology>
    </subcellularLocation>
</comment>
<feature type="transmembrane region" description="Helical" evidence="6">
    <location>
        <begin position="158"/>
        <end position="180"/>
    </location>
</feature>